<dbReference type="Proteomes" id="UP000189464">
    <property type="component" value="Chromosome"/>
</dbReference>
<proteinExistence type="inferred from homology"/>
<keyword evidence="4 7" id="KW-0812">Transmembrane</keyword>
<dbReference type="KEGG" id="dfg:B0537_15580"/>
<evidence type="ECO:0000256" key="6">
    <source>
        <dbReference type="ARBA" id="ARBA00023136"/>
    </source>
</evidence>
<reference evidence="9 10" key="1">
    <citation type="journal article" date="2016" name="Int. J. Syst. Evol. Microbiol.">
        <title>Desulfotomaculum ferrireducens sp. nov., a moderately thermophilic sulfate-reducing and dissimilatory Fe(III)-reducing bacterium isolated from compost.</title>
        <authorList>
            <person name="Yang G."/>
            <person name="Guo J."/>
            <person name="Zhuang L."/>
            <person name="Yuan Y."/>
            <person name="Zhou S."/>
        </authorList>
    </citation>
    <scope>NUCLEOTIDE SEQUENCE [LARGE SCALE GENOMIC DNA]</scope>
    <source>
        <strain evidence="9 10">GSS09</strain>
    </source>
</reference>
<keyword evidence="5 7" id="KW-1133">Transmembrane helix</keyword>
<dbReference type="EMBL" id="CP019698">
    <property type="protein sequence ID" value="AQS60360.1"/>
    <property type="molecule type" value="Genomic_DNA"/>
</dbReference>
<gene>
    <name evidence="9" type="ORF">B0537_15580</name>
</gene>
<dbReference type="NCBIfam" id="TIGR03025">
    <property type="entry name" value="EPS_sugtrans"/>
    <property type="match status" value="1"/>
</dbReference>
<dbReference type="InterPro" id="IPR017475">
    <property type="entry name" value="EPS_sugar_tfrase"/>
</dbReference>
<dbReference type="PANTHER" id="PTHR30576">
    <property type="entry name" value="COLANIC BIOSYNTHESIS UDP-GLUCOSE LIPID CARRIER TRANSFERASE"/>
    <property type="match status" value="1"/>
</dbReference>
<feature type="transmembrane region" description="Helical" evidence="7">
    <location>
        <begin position="99"/>
        <end position="118"/>
    </location>
</feature>
<sequence>MALKTILVMIWDLSVIHISILLAYYLRYLGEIPWRNLEAYISISGGISLIAIGLLWLYELLPYSKVKEKGDIFPATFLTTVLLNLGIMALSYLSREFAFPRSIILIQSIIIFSLLTIWRYSLFYLVKKYSPPLKLCVIGGSSEVLYIKEKIKDTSAIVLEIQVTDHTTEQIINMIENYQSASGEKLDGVIIGREINALVRYKIGEALILRQVRVYVLPLVYEILIAGGNITSFKDIPVIEIKSDQFNGRFGVARRFMDITFSLLLFIIFSPVMLICSLLILLESGRPVIFKQERVTNHGKVFTLYKFRSMIQNAEELTGPTLSCDNDFRVTKVGRIIRMLRFDELPQLYNVLRGDMSLVGPRPERPIFVSEITAKIPCYELRHEIKSGITGMAQIQGNYSTRVEDKLVWDLLYAKKHNPLMDINLILKTVKTMLTIRKAS</sequence>
<evidence type="ECO:0000256" key="2">
    <source>
        <dbReference type="ARBA" id="ARBA00006464"/>
    </source>
</evidence>
<evidence type="ECO:0000259" key="8">
    <source>
        <dbReference type="Pfam" id="PF02397"/>
    </source>
</evidence>
<keyword evidence="3" id="KW-0808">Transferase</keyword>
<dbReference type="PANTHER" id="PTHR30576:SF0">
    <property type="entry name" value="UNDECAPRENYL-PHOSPHATE N-ACETYLGALACTOSAMINYL 1-PHOSPHATE TRANSFERASE-RELATED"/>
    <property type="match status" value="1"/>
</dbReference>
<feature type="transmembrane region" description="Helical" evidence="7">
    <location>
        <begin position="7"/>
        <end position="27"/>
    </location>
</feature>
<evidence type="ECO:0000313" key="10">
    <source>
        <dbReference type="Proteomes" id="UP000189464"/>
    </source>
</evidence>
<dbReference type="RefSeq" id="WP_077715391.1">
    <property type="nucleotide sequence ID" value="NZ_CP019698.1"/>
</dbReference>
<feature type="transmembrane region" description="Helical" evidence="7">
    <location>
        <begin position="72"/>
        <end position="93"/>
    </location>
</feature>
<evidence type="ECO:0000256" key="3">
    <source>
        <dbReference type="ARBA" id="ARBA00022679"/>
    </source>
</evidence>
<evidence type="ECO:0000256" key="4">
    <source>
        <dbReference type="ARBA" id="ARBA00022692"/>
    </source>
</evidence>
<dbReference type="STRING" id="1833852.B0537_15580"/>
<dbReference type="InterPro" id="IPR003362">
    <property type="entry name" value="Bact_transf"/>
</dbReference>
<evidence type="ECO:0000256" key="5">
    <source>
        <dbReference type="ARBA" id="ARBA00022989"/>
    </source>
</evidence>
<keyword evidence="6 7" id="KW-0472">Membrane</keyword>
<comment type="subcellular location">
    <subcellularLocation>
        <location evidence="1">Membrane</location>
        <topology evidence="1">Multi-pass membrane protein</topology>
    </subcellularLocation>
</comment>
<dbReference type="GO" id="GO:0016020">
    <property type="term" value="C:membrane"/>
    <property type="evidence" value="ECO:0007669"/>
    <property type="project" value="UniProtKB-SubCell"/>
</dbReference>
<dbReference type="OrthoDB" id="9808602at2"/>
<keyword evidence="10" id="KW-1185">Reference proteome</keyword>
<evidence type="ECO:0000256" key="7">
    <source>
        <dbReference type="SAM" id="Phobius"/>
    </source>
</evidence>
<organism evidence="9 10">
    <name type="scientific">Desulforamulus ferrireducens</name>
    <dbReference type="NCBI Taxonomy" id="1833852"/>
    <lineage>
        <taxon>Bacteria</taxon>
        <taxon>Bacillati</taxon>
        <taxon>Bacillota</taxon>
        <taxon>Clostridia</taxon>
        <taxon>Eubacteriales</taxon>
        <taxon>Peptococcaceae</taxon>
        <taxon>Desulforamulus</taxon>
    </lineage>
</organism>
<evidence type="ECO:0000256" key="1">
    <source>
        <dbReference type="ARBA" id="ARBA00004141"/>
    </source>
</evidence>
<feature type="domain" description="Bacterial sugar transferase" evidence="8">
    <location>
        <begin position="254"/>
        <end position="434"/>
    </location>
</feature>
<dbReference type="AlphaFoldDB" id="A0A1S6J022"/>
<feature type="transmembrane region" description="Helical" evidence="7">
    <location>
        <begin position="259"/>
        <end position="282"/>
    </location>
</feature>
<protein>
    <recommendedName>
        <fullName evidence="8">Bacterial sugar transferase domain-containing protein</fullName>
    </recommendedName>
</protein>
<accession>A0A1S6J022</accession>
<name>A0A1S6J022_9FIRM</name>
<feature type="transmembrane region" description="Helical" evidence="7">
    <location>
        <begin position="39"/>
        <end position="60"/>
    </location>
</feature>
<comment type="similarity">
    <text evidence="2">Belongs to the bacterial sugar transferase family.</text>
</comment>
<dbReference type="GO" id="GO:0016780">
    <property type="term" value="F:phosphotransferase activity, for other substituted phosphate groups"/>
    <property type="evidence" value="ECO:0007669"/>
    <property type="project" value="TreeGrafter"/>
</dbReference>
<dbReference type="Pfam" id="PF02397">
    <property type="entry name" value="Bac_transf"/>
    <property type="match status" value="1"/>
</dbReference>
<evidence type="ECO:0000313" key="9">
    <source>
        <dbReference type="EMBL" id="AQS60360.1"/>
    </source>
</evidence>